<keyword evidence="2" id="KW-0732">Signal</keyword>
<dbReference type="Pfam" id="PF01453">
    <property type="entry name" value="B_lectin"/>
    <property type="match status" value="1"/>
</dbReference>
<keyword evidence="8" id="KW-0812">Transmembrane</keyword>
<keyword evidence="8" id="KW-0472">Membrane</keyword>
<proteinExistence type="predicted"/>
<evidence type="ECO:0000256" key="5">
    <source>
        <dbReference type="ARBA" id="ARBA00047899"/>
    </source>
</evidence>
<feature type="disulfide bond" evidence="7">
    <location>
        <begin position="159"/>
        <end position="176"/>
    </location>
</feature>
<gene>
    <name evidence="11" type="ORF">FSB_LOCUS35002</name>
</gene>
<evidence type="ECO:0000256" key="1">
    <source>
        <dbReference type="ARBA" id="ARBA00012513"/>
    </source>
</evidence>
<keyword evidence="3 7" id="KW-1015">Disulfide bond</keyword>
<evidence type="ECO:0000256" key="8">
    <source>
        <dbReference type="SAM" id="Phobius"/>
    </source>
</evidence>
<dbReference type="InterPro" id="IPR000742">
    <property type="entry name" value="EGF"/>
</dbReference>
<reference evidence="11" key="1">
    <citation type="submission" date="2018-02" db="EMBL/GenBank/DDBJ databases">
        <authorList>
            <person name="Cohen D.B."/>
            <person name="Kent A.D."/>
        </authorList>
    </citation>
    <scope>NUCLEOTIDE SEQUENCE</scope>
</reference>
<evidence type="ECO:0000256" key="6">
    <source>
        <dbReference type="ARBA" id="ARBA00048679"/>
    </source>
</evidence>
<keyword evidence="4" id="KW-0325">Glycoprotein</keyword>
<dbReference type="InterPro" id="IPR003609">
    <property type="entry name" value="Pan_app"/>
</dbReference>
<dbReference type="AlphaFoldDB" id="A0A2N9H672"/>
<comment type="catalytic activity">
    <reaction evidence="5">
        <text>L-threonyl-[protein] + ATP = O-phospho-L-threonyl-[protein] + ADP + H(+)</text>
        <dbReference type="Rhea" id="RHEA:46608"/>
        <dbReference type="Rhea" id="RHEA-COMP:11060"/>
        <dbReference type="Rhea" id="RHEA-COMP:11605"/>
        <dbReference type="ChEBI" id="CHEBI:15378"/>
        <dbReference type="ChEBI" id="CHEBI:30013"/>
        <dbReference type="ChEBI" id="CHEBI:30616"/>
        <dbReference type="ChEBI" id="CHEBI:61977"/>
        <dbReference type="ChEBI" id="CHEBI:456216"/>
        <dbReference type="EC" id="2.7.11.1"/>
    </reaction>
</comment>
<accession>A0A2N9H672</accession>
<feature type="domain" description="EGF-like" evidence="9">
    <location>
        <begin position="149"/>
        <end position="188"/>
    </location>
</feature>
<keyword evidence="8" id="KW-1133">Transmembrane helix</keyword>
<dbReference type="PANTHER" id="PTHR32444:SF63">
    <property type="entry name" value="G-TYPE LECTIN S-RECEPTOR-LIKE SERINE_THREONINE-PROTEIN KINASE RKS1"/>
    <property type="match status" value="1"/>
</dbReference>
<feature type="domain" description="Apple" evidence="10">
    <location>
        <begin position="211"/>
        <end position="293"/>
    </location>
</feature>
<feature type="transmembrane region" description="Helical" evidence="8">
    <location>
        <begin position="298"/>
        <end position="318"/>
    </location>
</feature>
<dbReference type="Pfam" id="PF08276">
    <property type="entry name" value="PAN_2"/>
    <property type="match status" value="1"/>
</dbReference>
<evidence type="ECO:0000313" key="11">
    <source>
        <dbReference type="EMBL" id="SPD07120.1"/>
    </source>
</evidence>
<keyword evidence="7" id="KW-0245">EGF-like domain</keyword>
<dbReference type="PROSITE" id="PS50026">
    <property type="entry name" value="EGF_3"/>
    <property type="match status" value="1"/>
</dbReference>
<comment type="catalytic activity">
    <reaction evidence="6">
        <text>L-seryl-[protein] + ATP = O-phospho-L-seryl-[protein] + ADP + H(+)</text>
        <dbReference type="Rhea" id="RHEA:17989"/>
        <dbReference type="Rhea" id="RHEA-COMP:9863"/>
        <dbReference type="Rhea" id="RHEA-COMP:11604"/>
        <dbReference type="ChEBI" id="CHEBI:15378"/>
        <dbReference type="ChEBI" id="CHEBI:29999"/>
        <dbReference type="ChEBI" id="CHEBI:30616"/>
        <dbReference type="ChEBI" id="CHEBI:83421"/>
        <dbReference type="ChEBI" id="CHEBI:456216"/>
        <dbReference type="EC" id="2.7.11.1"/>
    </reaction>
</comment>
<dbReference type="SUPFAM" id="SSF51110">
    <property type="entry name" value="alpha-D-mannose-specific plant lectins"/>
    <property type="match status" value="1"/>
</dbReference>
<organism evidence="11">
    <name type="scientific">Fagus sylvatica</name>
    <name type="common">Beechnut</name>
    <dbReference type="NCBI Taxonomy" id="28930"/>
    <lineage>
        <taxon>Eukaryota</taxon>
        <taxon>Viridiplantae</taxon>
        <taxon>Streptophyta</taxon>
        <taxon>Embryophyta</taxon>
        <taxon>Tracheophyta</taxon>
        <taxon>Spermatophyta</taxon>
        <taxon>Magnoliopsida</taxon>
        <taxon>eudicotyledons</taxon>
        <taxon>Gunneridae</taxon>
        <taxon>Pentapetalae</taxon>
        <taxon>rosids</taxon>
        <taxon>fabids</taxon>
        <taxon>Fagales</taxon>
        <taxon>Fagaceae</taxon>
        <taxon>Fagus</taxon>
    </lineage>
</organism>
<dbReference type="CDD" id="cd01098">
    <property type="entry name" value="PAN_AP_plant"/>
    <property type="match status" value="1"/>
</dbReference>
<name>A0A2N9H672_FAGSY</name>
<dbReference type="PANTHER" id="PTHR32444">
    <property type="entry name" value="BULB-TYPE LECTIN DOMAIN-CONTAINING PROTEIN"/>
    <property type="match status" value="1"/>
</dbReference>
<comment type="caution">
    <text evidence="7">Lacks conserved residue(s) required for the propagation of feature annotation.</text>
</comment>
<evidence type="ECO:0000259" key="9">
    <source>
        <dbReference type="PROSITE" id="PS50026"/>
    </source>
</evidence>
<dbReference type="Pfam" id="PF00954">
    <property type="entry name" value="S_locus_glycop"/>
    <property type="match status" value="1"/>
</dbReference>
<protein>
    <recommendedName>
        <fullName evidence="1">non-specific serine/threonine protein kinase</fullName>
        <ecNumber evidence="1">2.7.11.1</ecNumber>
    </recommendedName>
</protein>
<sequence length="427" mass="46921">MGKGFGWVLWQSFDYPTDTAIPGMKLGLDRTTGLNRILTSSKSEGDPGTGNCSYKLDTNGSPELILYKGNVPRWRSGHWTGHGWSGLPLSNPGSFFNISFVNNQSEVTISWSILDSIFLARLVLHESGLVQKFIRKRTNYQWRALYLEPSDLCDNYGKCGAFGKCLVKKNGTEFECMCLPGFEPRSPNEWSLRNASGGCVRKRGNGKKSLCRSGEGRFEKVENVKAPDASVAQVYPNLGLEGCESLCLQNCSCTAYASVNAEEESGCMIWFGDLMDTKGFDGGQHLYVRQRGSHAKGFFVAIMVVALVVASLLIFLFAGGEDNPPCCIDVTASSTRLQDSQKLNESRRNPDLPIFDISTILAATDMFASAKMLGQGGFGPVYTVWDLWMEGKALDIVDSLLAEAYPIHEVLRCIQIGLLCVQEQATD</sequence>
<evidence type="ECO:0000256" key="3">
    <source>
        <dbReference type="ARBA" id="ARBA00023157"/>
    </source>
</evidence>
<evidence type="ECO:0000256" key="7">
    <source>
        <dbReference type="PROSITE-ProRule" id="PRU00076"/>
    </source>
</evidence>
<dbReference type="EC" id="2.7.11.1" evidence="1"/>
<dbReference type="GO" id="GO:0048544">
    <property type="term" value="P:recognition of pollen"/>
    <property type="evidence" value="ECO:0007669"/>
    <property type="project" value="InterPro"/>
</dbReference>
<dbReference type="PROSITE" id="PS50948">
    <property type="entry name" value="PAN"/>
    <property type="match status" value="1"/>
</dbReference>
<dbReference type="Gene3D" id="3.30.200.20">
    <property type="entry name" value="Phosphorylase Kinase, domain 1"/>
    <property type="match status" value="1"/>
</dbReference>
<dbReference type="InterPro" id="IPR000858">
    <property type="entry name" value="S_locus_glycoprot_dom"/>
</dbReference>
<evidence type="ECO:0000256" key="4">
    <source>
        <dbReference type="ARBA" id="ARBA00023180"/>
    </source>
</evidence>
<dbReference type="GO" id="GO:0004674">
    <property type="term" value="F:protein serine/threonine kinase activity"/>
    <property type="evidence" value="ECO:0007669"/>
    <property type="project" value="UniProtKB-EC"/>
</dbReference>
<dbReference type="InterPro" id="IPR001480">
    <property type="entry name" value="Bulb-type_lectin_dom"/>
</dbReference>
<evidence type="ECO:0000256" key="2">
    <source>
        <dbReference type="ARBA" id="ARBA00022729"/>
    </source>
</evidence>
<dbReference type="InterPro" id="IPR036426">
    <property type="entry name" value="Bulb-type_lectin_dom_sf"/>
</dbReference>
<dbReference type="EMBL" id="OIVN01002878">
    <property type="protein sequence ID" value="SPD07120.1"/>
    <property type="molecule type" value="Genomic_DNA"/>
</dbReference>
<dbReference type="SMART" id="SM00473">
    <property type="entry name" value="PAN_AP"/>
    <property type="match status" value="1"/>
</dbReference>
<evidence type="ECO:0000259" key="10">
    <source>
        <dbReference type="PROSITE" id="PS50948"/>
    </source>
</evidence>